<dbReference type="RefSeq" id="WP_036622430.1">
    <property type="nucleotide sequence ID" value="NZ_JAKOBR010000176.1"/>
</dbReference>
<dbReference type="Gene3D" id="3.90.180.10">
    <property type="entry name" value="Medium-chain alcohol dehydrogenases, catalytic domain"/>
    <property type="match status" value="1"/>
</dbReference>
<dbReference type="OrthoDB" id="9782155at2"/>
<dbReference type="SMART" id="SM00829">
    <property type="entry name" value="PKS_ER"/>
    <property type="match status" value="1"/>
</dbReference>
<feature type="domain" description="Enoyl reductase (ER)" evidence="1">
    <location>
        <begin position="19"/>
        <end position="328"/>
    </location>
</feature>
<sequence length="332" mass="35050">MEQQFRAFRVHQDEQGFRAGLETIGLSDLPDAEVTIRVHYSGVNYKDGLASIPDGKIVRKYPFIPGIDLAGEVAESRDARFRPGDLVLCTGYVLGVTHEGGFAEIARVPGDWLVPLPQGLTAQEAMAIGTAGFTAALSVQRLLDNGLAREDGPVLVAGATGGVGSMAVAILAKLGFEVVAVTGKTGVREKLLAFGASDVISREEASSGAKGALGKERWAAIVDPVGGAMTADLLKAVKYGGSVALSGLTAGGNVETTVYPFILRGVNLLGIDSVFCPTPLRLQLWQRLAGEWKPERALNEGINVYPPEQLPQTLETILSGQAVGRQVIVFKD</sequence>
<dbReference type="Proteomes" id="UP000029278">
    <property type="component" value="Unassembled WGS sequence"/>
</dbReference>
<dbReference type="AlphaFoldDB" id="A0A090ZYK5"/>
<dbReference type="InterPro" id="IPR051397">
    <property type="entry name" value="Zn-ADH-like_protein"/>
</dbReference>
<proteinExistence type="predicted"/>
<dbReference type="InterPro" id="IPR036291">
    <property type="entry name" value="NAD(P)-bd_dom_sf"/>
</dbReference>
<evidence type="ECO:0000313" key="3">
    <source>
        <dbReference type="Proteomes" id="UP000029278"/>
    </source>
</evidence>
<dbReference type="SUPFAM" id="SSF50129">
    <property type="entry name" value="GroES-like"/>
    <property type="match status" value="1"/>
</dbReference>
<dbReference type="HOGENOM" id="CLU_026673_26_3_9"/>
<dbReference type="InterPro" id="IPR013154">
    <property type="entry name" value="ADH-like_N"/>
</dbReference>
<dbReference type="NCBIfam" id="TIGR02823">
    <property type="entry name" value="oxido_YhdH"/>
    <property type="match status" value="1"/>
</dbReference>
<dbReference type="InterPro" id="IPR013149">
    <property type="entry name" value="ADH-like_C"/>
</dbReference>
<dbReference type="PATRIC" id="fig|44252.3.peg.2556"/>
<dbReference type="InterPro" id="IPR011032">
    <property type="entry name" value="GroES-like_sf"/>
</dbReference>
<evidence type="ECO:0000313" key="2">
    <source>
        <dbReference type="EMBL" id="KFN09166.1"/>
    </source>
</evidence>
<dbReference type="SUPFAM" id="SSF51735">
    <property type="entry name" value="NAD(P)-binding Rossmann-fold domains"/>
    <property type="match status" value="1"/>
</dbReference>
<dbReference type="InterPro" id="IPR020843">
    <property type="entry name" value="ER"/>
</dbReference>
<keyword evidence="3" id="KW-1185">Reference proteome</keyword>
<reference evidence="2 3" key="1">
    <citation type="submission" date="2014-04" db="EMBL/GenBank/DDBJ databases">
        <authorList>
            <person name="Bishop-Lilly K.A."/>
            <person name="Broomall S.M."/>
            <person name="Chain P.S."/>
            <person name="Chertkov O."/>
            <person name="Coyne S.R."/>
            <person name="Daligault H.E."/>
            <person name="Davenport K.W."/>
            <person name="Erkkila T."/>
            <person name="Frey K.G."/>
            <person name="Gibbons H.S."/>
            <person name="Gu W."/>
            <person name="Jaissle J."/>
            <person name="Johnson S.L."/>
            <person name="Koroleva G.I."/>
            <person name="Ladner J.T."/>
            <person name="Lo C.-C."/>
            <person name="Minogue T.D."/>
            <person name="Munk C."/>
            <person name="Palacios G.F."/>
            <person name="Redden C.L."/>
            <person name="Rosenzweig C.N."/>
            <person name="Scholz M.B."/>
            <person name="Teshima H."/>
            <person name="Xu Y."/>
        </authorList>
    </citation>
    <scope>NUCLEOTIDE SEQUENCE [LARGE SCALE GENOMIC DNA]</scope>
    <source>
        <strain evidence="2 3">8244</strain>
    </source>
</reference>
<dbReference type="GeneID" id="77006823"/>
<comment type="caution">
    <text evidence="2">The sequence shown here is derived from an EMBL/GenBank/DDBJ whole genome shotgun (WGS) entry which is preliminary data.</text>
</comment>
<name>A0A090ZYK5_PAEMA</name>
<organism evidence="2 3">
    <name type="scientific">Paenibacillus macerans</name>
    <name type="common">Bacillus macerans</name>
    <dbReference type="NCBI Taxonomy" id="44252"/>
    <lineage>
        <taxon>Bacteria</taxon>
        <taxon>Bacillati</taxon>
        <taxon>Bacillota</taxon>
        <taxon>Bacilli</taxon>
        <taxon>Bacillales</taxon>
        <taxon>Paenibacillaceae</taxon>
        <taxon>Paenibacillus</taxon>
    </lineage>
</organism>
<dbReference type="EMBL" id="JMQA01000024">
    <property type="protein sequence ID" value="KFN09166.1"/>
    <property type="molecule type" value="Genomic_DNA"/>
</dbReference>
<dbReference type="Pfam" id="PF00107">
    <property type="entry name" value="ADH_zinc_N"/>
    <property type="match status" value="1"/>
</dbReference>
<protein>
    <submittedName>
        <fullName evidence="2">Putative quinone oxidoreductase YhfP</fullName>
    </submittedName>
</protein>
<dbReference type="InterPro" id="IPR014188">
    <property type="entry name" value="Acrylyl-CoA_reductase_AcuI"/>
</dbReference>
<dbReference type="STRING" id="44252.DJ90_2631"/>
<accession>A0A090ZYK5</accession>
<dbReference type="PANTHER" id="PTHR43677:SF1">
    <property type="entry name" value="ACRYLYL-COA REDUCTASE ACUI-RELATED"/>
    <property type="match status" value="1"/>
</dbReference>
<evidence type="ECO:0000259" key="1">
    <source>
        <dbReference type="SMART" id="SM00829"/>
    </source>
</evidence>
<gene>
    <name evidence="2" type="ORF">DJ90_2631</name>
</gene>
<dbReference type="PANTHER" id="PTHR43677">
    <property type="entry name" value="SHORT-CHAIN DEHYDROGENASE/REDUCTASE"/>
    <property type="match status" value="1"/>
</dbReference>
<dbReference type="Gene3D" id="3.40.50.720">
    <property type="entry name" value="NAD(P)-binding Rossmann-like Domain"/>
    <property type="match status" value="1"/>
</dbReference>
<dbReference type="Pfam" id="PF08240">
    <property type="entry name" value="ADH_N"/>
    <property type="match status" value="1"/>
</dbReference>
<dbReference type="GO" id="GO:0043957">
    <property type="term" value="F:acryloyl-CoA reductase (NADPH) activity"/>
    <property type="evidence" value="ECO:0007669"/>
    <property type="project" value="TreeGrafter"/>
</dbReference>